<dbReference type="PROSITE" id="PS00216">
    <property type="entry name" value="SUGAR_TRANSPORT_1"/>
    <property type="match status" value="1"/>
</dbReference>
<feature type="transmembrane region" description="Helical" evidence="8">
    <location>
        <begin position="104"/>
        <end position="125"/>
    </location>
</feature>
<dbReference type="Pfam" id="PF07690">
    <property type="entry name" value="MFS_1"/>
    <property type="match status" value="1"/>
</dbReference>
<feature type="transmembrane region" description="Helical" evidence="8">
    <location>
        <begin position="165"/>
        <end position="185"/>
    </location>
</feature>
<dbReference type="PANTHER" id="PTHR23504:SF15">
    <property type="entry name" value="MAJOR FACILITATOR SUPERFAMILY (MFS) PROFILE DOMAIN-CONTAINING PROTEIN"/>
    <property type="match status" value="1"/>
</dbReference>
<evidence type="ECO:0000256" key="1">
    <source>
        <dbReference type="ARBA" id="ARBA00003279"/>
    </source>
</evidence>
<keyword evidence="6 8" id="KW-1133">Transmembrane helix</keyword>
<protein>
    <submittedName>
        <fullName evidence="10">MFS transporter</fullName>
    </submittedName>
</protein>
<evidence type="ECO:0000256" key="7">
    <source>
        <dbReference type="ARBA" id="ARBA00023136"/>
    </source>
</evidence>
<feature type="transmembrane region" description="Helical" evidence="8">
    <location>
        <begin position="79"/>
        <end position="98"/>
    </location>
</feature>
<dbReference type="Gene3D" id="1.20.1250.20">
    <property type="entry name" value="MFS general substrate transporter like domains"/>
    <property type="match status" value="1"/>
</dbReference>
<dbReference type="EMBL" id="JNFF01000006">
    <property type="protein sequence ID" value="KEQ31683.1"/>
    <property type="molecule type" value="Genomic_DNA"/>
</dbReference>
<keyword evidence="11" id="KW-1185">Reference proteome</keyword>
<dbReference type="PROSITE" id="PS50850">
    <property type="entry name" value="MFS"/>
    <property type="match status" value="1"/>
</dbReference>
<name>A0A081PLW0_9SPHI</name>
<keyword evidence="4" id="KW-0813">Transport</keyword>
<dbReference type="Proteomes" id="UP000028007">
    <property type="component" value="Unassembled WGS sequence"/>
</dbReference>
<sequence length="404" mass="43097">MAAPKKSAIGFIFITLLIDFTGFGVIIPVLPRLIEEMTGGGLSVAAVYGGWLTLSYSAMQFLSAPVLGGLSDKYGRRPVLLASLFGLGIDYIFLAFAPTIGWLFAGRILAGITGASFTTAMAYIADVSTPEKRAQNFGLIGAAFGIGFIVGPVIGGLFSEYGLRVPFLISAGLSLLNWLYGYFILPESLAPENRRNFDWKRANPVGSLLQVKKYPALGGLLLTLFLLYLASHAVQSGWAYYTMEKFAWTEKAVGYSLGFAGLVVGVVQGGLIRVIIPKIGQIKAVFYGLILYMGGFVLFAFASEGWMMYAFLLPYGLAGIFGPAMQGLISNQVKADSQGEIQGVMAGLMSASAIVGPLIMTNLFAYFSSASSSVYFPGAPFIMAAVLTLAGIFICSSTLKKYHS</sequence>
<feature type="transmembrane region" description="Helical" evidence="8">
    <location>
        <begin position="42"/>
        <end position="67"/>
    </location>
</feature>
<feature type="transmembrane region" description="Helical" evidence="8">
    <location>
        <begin position="253"/>
        <end position="272"/>
    </location>
</feature>
<feature type="transmembrane region" description="Helical" evidence="8">
    <location>
        <begin position="379"/>
        <end position="399"/>
    </location>
</feature>
<feature type="domain" description="Major facilitator superfamily (MFS) profile" evidence="9">
    <location>
        <begin position="8"/>
        <end position="403"/>
    </location>
</feature>
<proteinExistence type="inferred from homology"/>
<dbReference type="RefSeq" id="WP_037437775.1">
    <property type="nucleotide sequence ID" value="NZ_JNFF01000006.1"/>
</dbReference>
<comment type="similarity">
    <text evidence="3">Belongs to the major facilitator superfamily. TCR/Tet family.</text>
</comment>
<dbReference type="PANTHER" id="PTHR23504">
    <property type="entry name" value="MAJOR FACILITATOR SUPERFAMILY DOMAIN-CONTAINING PROTEIN 10"/>
    <property type="match status" value="1"/>
</dbReference>
<feature type="transmembrane region" description="Helical" evidence="8">
    <location>
        <begin position="341"/>
        <end position="367"/>
    </location>
</feature>
<dbReference type="CDD" id="cd17388">
    <property type="entry name" value="MFS_TetA"/>
    <property type="match status" value="1"/>
</dbReference>
<feature type="transmembrane region" description="Helical" evidence="8">
    <location>
        <begin position="7"/>
        <end position="30"/>
    </location>
</feature>
<comment type="function">
    <text evidence="1">Resistance to tetracycline by an active tetracycline efflux. This is an energy-dependent process that decreases the accumulation of the antibiotic in whole cells. This protein functions as a metal-tetracycline/H(+) antiporter.</text>
</comment>
<dbReference type="InterPro" id="IPR036259">
    <property type="entry name" value="MFS_trans_sf"/>
</dbReference>
<dbReference type="GO" id="GO:0016020">
    <property type="term" value="C:membrane"/>
    <property type="evidence" value="ECO:0007669"/>
    <property type="project" value="UniProtKB-SubCell"/>
</dbReference>
<dbReference type="PRINTS" id="PR01035">
    <property type="entry name" value="TCRTETA"/>
</dbReference>
<evidence type="ECO:0000256" key="8">
    <source>
        <dbReference type="SAM" id="Phobius"/>
    </source>
</evidence>
<feature type="transmembrane region" description="Helical" evidence="8">
    <location>
        <begin position="308"/>
        <end position="329"/>
    </location>
</feature>
<dbReference type="InterPro" id="IPR020846">
    <property type="entry name" value="MFS_dom"/>
</dbReference>
<keyword evidence="7 8" id="KW-0472">Membrane</keyword>
<dbReference type="InterPro" id="IPR001958">
    <property type="entry name" value="Tet-R_TetA/multi-R_MdtG-like"/>
</dbReference>
<comment type="caution">
    <text evidence="10">The sequence shown here is derived from an EMBL/GenBank/DDBJ whole genome shotgun (WGS) entry which is preliminary data.</text>
</comment>
<accession>A0A081PLW0</accession>
<dbReference type="eggNOG" id="COG2814">
    <property type="taxonomic scope" value="Bacteria"/>
</dbReference>
<dbReference type="SUPFAM" id="SSF103473">
    <property type="entry name" value="MFS general substrate transporter"/>
    <property type="match status" value="1"/>
</dbReference>
<gene>
    <name evidence="10" type="ORF">N180_14390</name>
</gene>
<dbReference type="AlphaFoldDB" id="A0A081PLW0"/>
<evidence type="ECO:0000259" key="9">
    <source>
        <dbReference type="PROSITE" id="PS50850"/>
    </source>
</evidence>
<dbReference type="GO" id="GO:0022857">
    <property type="term" value="F:transmembrane transporter activity"/>
    <property type="evidence" value="ECO:0007669"/>
    <property type="project" value="InterPro"/>
</dbReference>
<evidence type="ECO:0000256" key="4">
    <source>
        <dbReference type="ARBA" id="ARBA00022448"/>
    </source>
</evidence>
<evidence type="ECO:0000313" key="10">
    <source>
        <dbReference type="EMBL" id="KEQ31683.1"/>
    </source>
</evidence>
<comment type="subcellular location">
    <subcellularLocation>
        <location evidence="2">Membrane</location>
        <topology evidence="2">Multi-pass membrane protein</topology>
    </subcellularLocation>
</comment>
<evidence type="ECO:0000256" key="3">
    <source>
        <dbReference type="ARBA" id="ARBA00007520"/>
    </source>
</evidence>
<organism evidence="10 11">
    <name type="scientific">Pedobacter antarcticus 4BY</name>
    <dbReference type="NCBI Taxonomy" id="1358423"/>
    <lineage>
        <taxon>Bacteria</taxon>
        <taxon>Pseudomonadati</taxon>
        <taxon>Bacteroidota</taxon>
        <taxon>Sphingobacteriia</taxon>
        <taxon>Sphingobacteriales</taxon>
        <taxon>Sphingobacteriaceae</taxon>
        <taxon>Pedobacter</taxon>
    </lineage>
</organism>
<dbReference type="InterPro" id="IPR005829">
    <property type="entry name" value="Sugar_transporter_CS"/>
</dbReference>
<feature type="transmembrane region" description="Helical" evidence="8">
    <location>
        <begin position="284"/>
        <end position="302"/>
    </location>
</feature>
<feature type="transmembrane region" description="Helical" evidence="8">
    <location>
        <begin position="137"/>
        <end position="159"/>
    </location>
</feature>
<feature type="transmembrane region" description="Helical" evidence="8">
    <location>
        <begin position="217"/>
        <end position="241"/>
    </location>
</feature>
<evidence type="ECO:0000313" key="11">
    <source>
        <dbReference type="Proteomes" id="UP000028007"/>
    </source>
</evidence>
<evidence type="ECO:0000256" key="6">
    <source>
        <dbReference type="ARBA" id="ARBA00022989"/>
    </source>
</evidence>
<evidence type="ECO:0000256" key="2">
    <source>
        <dbReference type="ARBA" id="ARBA00004141"/>
    </source>
</evidence>
<evidence type="ECO:0000256" key="5">
    <source>
        <dbReference type="ARBA" id="ARBA00022692"/>
    </source>
</evidence>
<dbReference type="InterPro" id="IPR011701">
    <property type="entry name" value="MFS"/>
</dbReference>
<reference evidence="10 11" key="1">
    <citation type="journal article" date="1992" name="Int. J. Syst. Bacteriol.">
        <title>Sphingobacterium antarcticus sp. nov. a Psychrotrophic Bacterium from the Soils of Schirmacher Oasis, Antarctica.</title>
        <authorList>
            <person name="Shivaji S."/>
            <person name="Ray M.K."/>
            <person name="Rao N.S."/>
            <person name="Saiserr L."/>
            <person name="Jagannadham M.V."/>
            <person name="Kumar G.S."/>
            <person name="Reddy G."/>
            <person name="Bhargava P.M."/>
        </authorList>
    </citation>
    <scope>NUCLEOTIDE SEQUENCE [LARGE SCALE GENOMIC DNA]</scope>
    <source>
        <strain evidence="10 11">4BY</strain>
    </source>
</reference>
<dbReference type="OrthoDB" id="9793283at2"/>
<keyword evidence="5 8" id="KW-0812">Transmembrane</keyword>